<evidence type="ECO:0000313" key="10">
    <source>
        <dbReference type="Proteomes" id="UP000629265"/>
    </source>
</evidence>
<evidence type="ECO:0000313" key="1">
    <source>
        <dbReference type="EMBL" id="AKJ21628.1"/>
    </source>
</evidence>
<geneLocation type="plasmid" evidence="6">
    <name>1</name>
</geneLocation>
<evidence type="ECO:0000313" key="5">
    <source>
        <dbReference type="EMBL" id="STF37546.1"/>
    </source>
</evidence>
<geneLocation type="plasmid" evidence="1">
    <name>pCTXM15</name>
</geneLocation>
<evidence type="ECO:0000313" key="9">
    <source>
        <dbReference type="Proteomes" id="UP000255201"/>
    </source>
</evidence>
<evidence type="ECO:0000313" key="3">
    <source>
        <dbReference type="EMBL" id="STE82115.1"/>
    </source>
</evidence>
<dbReference type="EMBL" id="LN850163">
    <property type="protein sequence ID" value="CRK62837.1"/>
    <property type="molecule type" value="Genomic_DNA"/>
</dbReference>
<protein>
    <submittedName>
        <fullName evidence="1">Uncharacterized protein</fullName>
    </submittedName>
</protein>
<sequence>MTTVYSKNGICFLIPPASNYRCNGEVWCYCNNSEYNL</sequence>
<reference evidence="6" key="5">
    <citation type="submission" date="2019-06" db="EMBL/GenBank/DDBJ databases">
        <authorList>
            <consortium name="Pathogen Informatics"/>
        </authorList>
    </citation>
    <scope>NUCLEOTIDE SEQUENCE [LARGE SCALE GENOMIC DNA]</scope>
    <source>
        <strain evidence="6">VRES-hospital6495185</strain>
        <plasmid evidence="6">1</plasmid>
    </source>
</reference>
<reference evidence="1" key="1">
    <citation type="submission" date="2015-02" db="EMBL/GenBank/DDBJ databases">
        <authorList>
            <person name="Zong Z."/>
        </authorList>
    </citation>
    <scope>NUCLEOTIDE SEQUENCE</scope>
    <source>
        <strain evidence="1">WCHEC13-8</strain>
        <plasmid evidence="1">pCTXM15</plasmid>
    </source>
</reference>
<dbReference type="EMBL" id="CACRYR010000400">
    <property type="protein sequence ID" value="VZR52271.1"/>
    <property type="molecule type" value="Genomic_DNA"/>
</dbReference>
<dbReference type="EMBL" id="UFZL01000004">
    <property type="protein sequence ID" value="STE82115.1"/>
    <property type="molecule type" value="Genomic_DNA"/>
</dbReference>
<dbReference type="Proteomes" id="UP000255201">
    <property type="component" value="Unassembled WGS sequence"/>
</dbReference>
<keyword evidence="1" id="KW-0614">Plasmid</keyword>
<name>A0A0G3B447_ECOLX</name>
<evidence type="ECO:0000313" key="2">
    <source>
        <dbReference type="EMBL" id="CRK62837.1"/>
    </source>
</evidence>
<dbReference type="EMBL" id="KP789020">
    <property type="protein sequence ID" value="AKJ21628.1"/>
    <property type="molecule type" value="Genomic_DNA"/>
</dbReference>
<dbReference type="PATRIC" id="fig|562.10495.peg.4730"/>
<dbReference type="EMBL" id="LR595879">
    <property type="protein sequence ID" value="VUD38844.1"/>
    <property type="molecule type" value="Genomic_DNA"/>
</dbReference>
<reference evidence="2" key="2">
    <citation type="submission" date="2015-05" db="EMBL/GenBank/DDBJ databases">
        <authorList>
            <person name="Wang D.B."/>
            <person name="Wang M."/>
        </authorList>
    </citation>
    <scope>NUCLEOTIDE SEQUENCE</scope>
    <source>
        <strain evidence="2">I1-34</strain>
        <plasmid evidence="2">pI1-34TF</plasmid>
    </source>
</reference>
<dbReference type="EMBL" id="UGAB01000001">
    <property type="protein sequence ID" value="STF37546.1"/>
    <property type="molecule type" value="Genomic_DNA"/>
</dbReference>
<evidence type="ECO:0000313" key="6">
    <source>
        <dbReference type="EMBL" id="VUD38844.1"/>
    </source>
</evidence>
<evidence type="ECO:0000313" key="7">
    <source>
        <dbReference type="EMBL" id="VZR52271.1"/>
    </source>
</evidence>
<gene>
    <name evidence="2" type="primary">TF1-34_00167</name>
    <name evidence="7" type="ORF">IDONEFKE_05298</name>
    <name evidence="3" type="ORF">NCTC10764_06189</name>
    <name evidence="4" type="ORF">NCTC7928_00020</name>
    <name evidence="5" type="ORF">NCTC7928_00123</name>
    <name evidence="1" type="ORF">pCTXM15_EC8_00137</name>
    <name evidence="6" type="ORF">SAMEA4370365_00068</name>
</gene>
<accession>A0A0G3B447</accession>
<organism evidence="1">
    <name type="scientific">Escherichia coli</name>
    <dbReference type="NCBI Taxonomy" id="562"/>
    <lineage>
        <taxon>Bacteria</taxon>
        <taxon>Pseudomonadati</taxon>
        <taxon>Pseudomonadota</taxon>
        <taxon>Gammaproteobacteria</taxon>
        <taxon>Enterobacterales</taxon>
        <taxon>Enterobacteriaceae</taxon>
        <taxon>Escherichia</taxon>
    </lineage>
</organism>
<reference evidence="2" key="3">
    <citation type="submission" date="2015-07" db="EMBL/GenBank/DDBJ databases">
        <title>Characterisation of E. coli isolates and blaCTX-M harbouring plasmids isolated from dairy cattle in the UK.</title>
        <authorList>
            <person name="Boinett C.J."/>
            <person name="AbuOun M."/>
            <person name="Woodward M.J."/>
            <person name="Anjum M.F."/>
        </authorList>
    </citation>
    <scope>NUCLEOTIDE SEQUENCE [LARGE SCALE GENOMIC DNA]</scope>
    <source>
        <strain evidence="2">I1-34</strain>
        <plasmid evidence="2">pI1-34TF</plasmid>
    </source>
</reference>
<dbReference type="AlphaFoldDB" id="A0A0G3B447"/>
<dbReference type="Proteomes" id="UP000254877">
    <property type="component" value="Unassembled WGS sequence"/>
</dbReference>
<accession>A0A0J3V060</accession>
<dbReference type="Proteomes" id="UP000629265">
    <property type="component" value="Unassembled WGS sequence"/>
</dbReference>
<dbReference type="EMBL" id="UGAB01000001">
    <property type="protein sequence ID" value="STF37220.1"/>
    <property type="molecule type" value="Genomic_DNA"/>
</dbReference>
<evidence type="ECO:0000313" key="8">
    <source>
        <dbReference type="Proteomes" id="UP000254877"/>
    </source>
</evidence>
<proteinExistence type="predicted"/>
<evidence type="ECO:0000313" key="4">
    <source>
        <dbReference type="EMBL" id="STF37220.1"/>
    </source>
</evidence>
<reference evidence="8 9" key="4">
    <citation type="submission" date="2018-06" db="EMBL/GenBank/DDBJ databases">
        <authorList>
            <consortium name="Pathogen Informatics"/>
            <person name="Doyle S."/>
        </authorList>
    </citation>
    <scope>NUCLEOTIDE SEQUENCE [LARGE SCALE GENOMIC DNA]</scope>
    <source>
        <strain evidence="3 9">NCTC10764</strain>
        <strain evidence="4 8">NCTC7928</strain>
    </source>
</reference>
<reference evidence="7 10" key="6">
    <citation type="submission" date="2019-11" db="EMBL/GenBank/DDBJ databases">
        <authorList>
            <person name="Haines EK M."/>
        </authorList>
    </citation>
    <scope>NUCLEOTIDE SEQUENCE [LARGE SCALE GENOMIC DNA]</scope>
    <source>
        <strain evidence="7">KR2729</strain>
    </source>
</reference>
<geneLocation type="plasmid" evidence="2">
    <name>pI1-34TF</name>
</geneLocation>